<name>A0A9D1HQX2_9FIRM</name>
<evidence type="ECO:0000256" key="9">
    <source>
        <dbReference type="HAMAP-Rule" id="MF_00183"/>
    </source>
</evidence>
<evidence type="ECO:0000313" key="13">
    <source>
        <dbReference type="EMBL" id="HIU20986.1"/>
    </source>
</evidence>
<evidence type="ECO:0000256" key="7">
    <source>
        <dbReference type="ARBA" id="ARBA00023229"/>
    </source>
</evidence>
<dbReference type="GO" id="GO:0030145">
    <property type="term" value="F:manganese ion binding"/>
    <property type="evidence" value="ECO:0007669"/>
    <property type="project" value="TreeGrafter"/>
</dbReference>
<comment type="catalytic activity">
    <reaction evidence="8">
        <text>2-C-methyl-D-erythritol 4-phosphate + NADP(+) = 1-deoxy-D-xylulose 5-phosphate + NADPH + H(+)</text>
        <dbReference type="Rhea" id="RHEA:13717"/>
        <dbReference type="ChEBI" id="CHEBI:15378"/>
        <dbReference type="ChEBI" id="CHEBI:57783"/>
        <dbReference type="ChEBI" id="CHEBI:57792"/>
        <dbReference type="ChEBI" id="CHEBI:58262"/>
        <dbReference type="ChEBI" id="CHEBI:58349"/>
        <dbReference type="EC" id="1.1.1.267"/>
    </reaction>
    <physiologicalReaction direction="right-to-left" evidence="8">
        <dbReference type="Rhea" id="RHEA:13719"/>
    </physiologicalReaction>
</comment>
<evidence type="ECO:0000259" key="12">
    <source>
        <dbReference type="Pfam" id="PF13288"/>
    </source>
</evidence>
<reference evidence="13" key="2">
    <citation type="journal article" date="2021" name="PeerJ">
        <title>Extensive microbial diversity within the chicken gut microbiome revealed by metagenomics and culture.</title>
        <authorList>
            <person name="Gilroy R."/>
            <person name="Ravi A."/>
            <person name="Getino M."/>
            <person name="Pursley I."/>
            <person name="Horton D.L."/>
            <person name="Alikhan N.F."/>
            <person name="Baker D."/>
            <person name="Gharbi K."/>
            <person name="Hall N."/>
            <person name="Watson M."/>
            <person name="Adriaenssens E.M."/>
            <person name="Foster-Nyarko E."/>
            <person name="Jarju S."/>
            <person name="Secka A."/>
            <person name="Antonio M."/>
            <person name="Oren A."/>
            <person name="Chaudhuri R.R."/>
            <person name="La Ragione R."/>
            <person name="Hildebrand F."/>
            <person name="Pallen M.J."/>
        </authorList>
    </citation>
    <scope>NUCLEOTIDE SEQUENCE</scope>
    <source>
        <strain evidence="13">1063</strain>
    </source>
</reference>
<dbReference type="InterPro" id="IPR013512">
    <property type="entry name" value="DXP_reductoisomerase_N"/>
</dbReference>
<feature type="binding site" evidence="9">
    <location>
        <position position="179"/>
    </location>
    <ligand>
        <name>1-deoxy-D-xylulose 5-phosphate</name>
        <dbReference type="ChEBI" id="CHEBI:57792"/>
    </ligand>
</feature>
<evidence type="ECO:0000313" key="14">
    <source>
        <dbReference type="Proteomes" id="UP000824088"/>
    </source>
</evidence>
<gene>
    <name evidence="9" type="primary">dxr</name>
    <name evidence="13" type="ORF">IAD51_01935</name>
</gene>
<feature type="domain" description="1-deoxy-D-xylulose 5-phosphate reductoisomerase N-terminal" evidence="10">
    <location>
        <begin position="9"/>
        <end position="135"/>
    </location>
</feature>
<feature type="binding site" evidence="9">
    <location>
        <position position="129"/>
    </location>
    <ligand>
        <name>NADPH</name>
        <dbReference type="ChEBI" id="CHEBI:57783"/>
    </ligand>
</feature>
<feature type="binding site" evidence="9">
    <location>
        <position position="215"/>
    </location>
    <ligand>
        <name>1-deoxy-D-xylulose 5-phosphate</name>
        <dbReference type="ChEBI" id="CHEBI:57792"/>
    </ligand>
</feature>
<evidence type="ECO:0000256" key="6">
    <source>
        <dbReference type="ARBA" id="ARBA00023211"/>
    </source>
</evidence>
<evidence type="ECO:0000256" key="3">
    <source>
        <dbReference type="ARBA" id="ARBA00022723"/>
    </source>
</evidence>
<dbReference type="PANTHER" id="PTHR30525">
    <property type="entry name" value="1-DEOXY-D-XYLULOSE 5-PHOSPHATE REDUCTOISOMERASE"/>
    <property type="match status" value="1"/>
</dbReference>
<dbReference type="Proteomes" id="UP000824088">
    <property type="component" value="Unassembled WGS sequence"/>
</dbReference>
<keyword evidence="4 9" id="KW-0521">NADP</keyword>
<dbReference type="GO" id="GO:0070402">
    <property type="term" value="F:NADPH binding"/>
    <property type="evidence" value="ECO:0007669"/>
    <property type="project" value="InterPro"/>
</dbReference>
<feature type="binding site" evidence="9">
    <location>
        <position position="221"/>
    </location>
    <ligand>
        <name>1-deoxy-D-xylulose 5-phosphate</name>
        <dbReference type="ChEBI" id="CHEBI:57792"/>
    </ligand>
</feature>
<feature type="binding site" evidence="9">
    <location>
        <position position="17"/>
    </location>
    <ligand>
        <name>NADPH</name>
        <dbReference type="ChEBI" id="CHEBI:57783"/>
    </ligand>
</feature>
<feature type="binding site" evidence="9">
    <location>
        <position position="224"/>
    </location>
    <ligand>
        <name>Mn(2+)</name>
        <dbReference type="ChEBI" id="CHEBI:29035"/>
    </ligand>
</feature>
<feature type="binding site" evidence="9">
    <location>
        <position position="16"/>
    </location>
    <ligand>
        <name>NADPH</name>
        <dbReference type="ChEBI" id="CHEBI:57783"/>
    </ligand>
</feature>
<dbReference type="Pfam" id="PF13288">
    <property type="entry name" value="DXPR_C"/>
    <property type="match status" value="1"/>
</dbReference>
<sequence length="388" mass="41934">MNEKKPKTLTVLGSTGSVGRQVLAVADRHPDRFKVVGLSAYTNEKLLRDQIDKYSPKHYYYPAGGVEIQSTLFDFLDDEKFASKCVGSLEELAEFPADITVSAVSGIAGLWAAVAVLKRGGTLAIANKETIVCAGKYLKTLEKKYGGRILPLDTEHSAIMECLEGADPKYVRSLILTASGGALRDWPKEKLYKVTARDALNHPVWNMGKKVTIDSATLFNKGLEVIEAMHLFGTEADKIKVVMHRESIVHGMAEFTDGSIKALLSVPNMALAIETALFYPSKSAGAVPELDLAKLGTLEFGAPDYERYPCLEIAERAARAGAGACIAVSAADEVLVDAFLAGSVRFTDIPAVLGKVLHKFEKTGDVAPEDIFGIDAEARKYTYSVGVK</sequence>
<dbReference type="InterPro" id="IPR036291">
    <property type="entry name" value="NAD(P)-bd_dom_sf"/>
</dbReference>
<feature type="domain" description="1-deoxy-D-xylulose 5-phosphate reductoisomerase C-terminal" evidence="11">
    <location>
        <begin position="149"/>
        <end position="232"/>
    </location>
</feature>
<feature type="binding site" evidence="9">
    <location>
        <position position="155"/>
    </location>
    <ligand>
        <name>1-deoxy-D-xylulose 5-phosphate</name>
        <dbReference type="ChEBI" id="CHEBI:57792"/>
    </ligand>
</feature>
<dbReference type="GO" id="GO:0030604">
    <property type="term" value="F:1-deoxy-D-xylulose-5-phosphate reductoisomerase activity"/>
    <property type="evidence" value="ECO:0007669"/>
    <property type="project" value="UniProtKB-UniRule"/>
</dbReference>
<evidence type="ECO:0000256" key="2">
    <source>
        <dbReference type="ARBA" id="ARBA00006825"/>
    </source>
</evidence>
<evidence type="ECO:0000259" key="10">
    <source>
        <dbReference type="Pfam" id="PF02670"/>
    </source>
</evidence>
<feature type="binding site" evidence="9">
    <location>
        <position position="202"/>
    </location>
    <ligand>
        <name>1-deoxy-D-xylulose 5-phosphate</name>
        <dbReference type="ChEBI" id="CHEBI:57792"/>
    </ligand>
</feature>
<keyword evidence="5 9" id="KW-0560">Oxidoreductase</keyword>
<organism evidence="13 14">
    <name type="scientific">Candidatus Limadaptatus stercorigallinarum</name>
    <dbReference type="NCBI Taxonomy" id="2840845"/>
    <lineage>
        <taxon>Bacteria</taxon>
        <taxon>Bacillati</taxon>
        <taxon>Bacillota</taxon>
        <taxon>Clostridia</taxon>
        <taxon>Eubacteriales</taxon>
        <taxon>Candidatus Limadaptatus</taxon>
    </lineage>
</organism>
<dbReference type="NCBIfam" id="TIGR00243">
    <property type="entry name" value="Dxr"/>
    <property type="match status" value="1"/>
</dbReference>
<feature type="binding site" evidence="9">
    <location>
        <position position="208"/>
    </location>
    <ligand>
        <name>NADPH</name>
        <dbReference type="ChEBI" id="CHEBI:57783"/>
    </ligand>
</feature>
<reference evidence="13" key="1">
    <citation type="submission" date="2020-10" db="EMBL/GenBank/DDBJ databases">
        <authorList>
            <person name="Gilroy R."/>
        </authorList>
    </citation>
    <scope>NUCLEOTIDE SEQUENCE</scope>
    <source>
        <strain evidence="13">1063</strain>
    </source>
</reference>
<evidence type="ECO:0000256" key="8">
    <source>
        <dbReference type="ARBA" id="ARBA00048543"/>
    </source>
</evidence>
<feature type="binding site" evidence="9">
    <location>
        <position position="153"/>
    </location>
    <ligand>
        <name>Mn(2+)</name>
        <dbReference type="ChEBI" id="CHEBI:29035"/>
    </ligand>
</feature>
<dbReference type="Gene3D" id="1.10.1740.10">
    <property type="match status" value="1"/>
</dbReference>
<feature type="binding site" evidence="9">
    <location>
        <position position="18"/>
    </location>
    <ligand>
        <name>NADPH</name>
        <dbReference type="ChEBI" id="CHEBI:57783"/>
    </ligand>
</feature>
<dbReference type="PANTHER" id="PTHR30525:SF0">
    <property type="entry name" value="1-DEOXY-D-XYLULOSE 5-PHOSPHATE REDUCTOISOMERASE, CHLOROPLASTIC"/>
    <property type="match status" value="1"/>
</dbReference>
<evidence type="ECO:0000256" key="1">
    <source>
        <dbReference type="ARBA" id="ARBA00005094"/>
    </source>
</evidence>
<dbReference type="HAMAP" id="MF_00183">
    <property type="entry name" value="DXP_reductoisom"/>
    <property type="match status" value="1"/>
</dbReference>
<dbReference type="SUPFAM" id="SSF55347">
    <property type="entry name" value="Glyceraldehyde-3-phosphate dehydrogenase-like, C-terminal domain"/>
    <property type="match status" value="1"/>
</dbReference>
<comment type="caution">
    <text evidence="13">The sequence shown here is derived from an EMBL/GenBank/DDBJ whole genome shotgun (WGS) entry which is preliminary data.</text>
</comment>
<evidence type="ECO:0000256" key="5">
    <source>
        <dbReference type="ARBA" id="ARBA00023002"/>
    </source>
</evidence>
<dbReference type="SUPFAM" id="SSF69055">
    <property type="entry name" value="1-deoxy-D-xylulose-5-phosphate reductoisomerase, C-terminal domain"/>
    <property type="match status" value="1"/>
</dbReference>
<keyword evidence="9" id="KW-0460">Magnesium</keyword>
<feature type="binding site" evidence="9">
    <location>
        <position position="15"/>
    </location>
    <ligand>
        <name>NADPH</name>
        <dbReference type="ChEBI" id="CHEBI:57783"/>
    </ligand>
</feature>
<dbReference type="InterPro" id="IPR036169">
    <property type="entry name" value="DXPR_C_sf"/>
</dbReference>
<dbReference type="GO" id="GO:0051484">
    <property type="term" value="P:isopentenyl diphosphate biosynthetic process, methylerythritol 4-phosphate pathway involved in terpenoid biosynthetic process"/>
    <property type="evidence" value="ECO:0007669"/>
    <property type="project" value="TreeGrafter"/>
</dbReference>
<comment type="cofactor">
    <cofactor evidence="9">
        <name>Mg(2+)</name>
        <dbReference type="ChEBI" id="CHEBI:18420"/>
    </cofactor>
    <cofactor evidence="9">
        <name>Mn(2+)</name>
        <dbReference type="ChEBI" id="CHEBI:29035"/>
    </cofactor>
</comment>
<comment type="similarity">
    <text evidence="2 9">Belongs to the DXR family.</text>
</comment>
<feature type="binding site" evidence="9">
    <location>
        <position position="220"/>
    </location>
    <ligand>
        <name>1-deoxy-D-xylulose 5-phosphate</name>
        <dbReference type="ChEBI" id="CHEBI:57792"/>
    </ligand>
</feature>
<protein>
    <recommendedName>
        <fullName evidence="9">1-deoxy-D-xylulose 5-phosphate reductoisomerase</fullName>
        <shortName evidence="9">DXP reductoisomerase</shortName>
        <ecNumber evidence="9">1.1.1.267</ecNumber>
    </recommendedName>
    <alternativeName>
        <fullName evidence="9">1-deoxyxylulose-5-phosphate reductoisomerase</fullName>
    </alternativeName>
    <alternativeName>
        <fullName evidence="9">2-C-methyl-D-erythritol 4-phosphate synthase</fullName>
    </alternativeName>
</protein>
<dbReference type="EMBL" id="DVMN01000032">
    <property type="protein sequence ID" value="HIU20986.1"/>
    <property type="molecule type" value="Genomic_DNA"/>
</dbReference>
<evidence type="ECO:0000259" key="11">
    <source>
        <dbReference type="Pfam" id="PF08436"/>
    </source>
</evidence>
<dbReference type="Gene3D" id="3.40.50.720">
    <property type="entry name" value="NAD(P)-binding Rossmann-like Domain"/>
    <property type="match status" value="1"/>
</dbReference>
<keyword evidence="6 9" id="KW-0464">Manganese</keyword>
<dbReference type="EC" id="1.1.1.267" evidence="9"/>
<feature type="binding site" evidence="9">
    <location>
        <position position="224"/>
    </location>
    <ligand>
        <name>1-deoxy-D-xylulose 5-phosphate</name>
        <dbReference type="ChEBI" id="CHEBI:57792"/>
    </ligand>
</feature>
<feature type="binding site" evidence="9">
    <location>
        <position position="127"/>
    </location>
    <ligand>
        <name>NADPH</name>
        <dbReference type="ChEBI" id="CHEBI:57783"/>
    </ligand>
</feature>
<proteinExistence type="inferred from homology"/>
<comment type="pathway">
    <text evidence="1 9">Isoprenoid biosynthesis; isopentenyl diphosphate biosynthesis via DXP pathway; isopentenyl diphosphate from 1-deoxy-D-xylulose 5-phosphate: step 1/6.</text>
</comment>
<dbReference type="PIRSF" id="PIRSF006205">
    <property type="entry name" value="Dxp_reductismrs"/>
    <property type="match status" value="1"/>
</dbReference>
<dbReference type="SUPFAM" id="SSF51735">
    <property type="entry name" value="NAD(P)-binding Rossmann-fold domains"/>
    <property type="match status" value="1"/>
</dbReference>
<accession>A0A9D1HQX2</accession>
<dbReference type="InterPro" id="IPR013644">
    <property type="entry name" value="DXP_reductoisomerase_C"/>
</dbReference>
<feature type="domain" description="DXP reductoisomerase C-terminal" evidence="12">
    <location>
        <begin position="264"/>
        <end position="381"/>
    </location>
</feature>
<dbReference type="AlphaFoldDB" id="A0A9D1HQX2"/>
<feature type="binding site" evidence="9">
    <location>
        <position position="43"/>
    </location>
    <ligand>
        <name>NADPH</name>
        <dbReference type="ChEBI" id="CHEBI:57783"/>
    </ligand>
</feature>
<feature type="binding site" evidence="9">
    <location>
        <position position="155"/>
    </location>
    <ligand>
        <name>Mn(2+)</name>
        <dbReference type="ChEBI" id="CHEBI:29035"/>
    </ligand>
</feature>
<comment type="caution">
    <text evidence="9">Lacks conserved residue(s) required for the propagation of feature annotation.</text>
</comment>
<keyword evidence="3 9" id="KW-0479">Metal-binding</keyword>
<dbReference type="InterPro" id="IPR026877">
    <property type="entry name" value="DXPR_C"/>
</dbReference>
<dbReference type="InterPro" id="IPR003821">
    <property type="entry name" value="DXP_reductoisomerase"/>
</dbReference>
<dbReference type="Pfam" id="PF08436">
    <property type="entry name" value="DXP_redisom_C"/>
    <property type="match status" value="1"/>
</dbReference>
<comment type="function">
    <text evidence="9">Catalyzes the NADPH-dependent rearrangement and reduction of 1-deoxy-D-xylulose-5-phosphate (DXP) to 2-C-methyl-D-erythritol 4-phosphate (MEP).</text>
</comment>
<evidence type="ECO:0000256" key="4">
    <source>
        <dbReference type="ARBA" id="ARBA00022857"/>
    </source>
</evidence>
<dbReference type="Pfam" id="PF02670">
    <property type="entry name" value="DXP_reductoisom"/>
    <property type="match status" value="1"/>
</dbReference>
<keyword evidence="7 9" id="KW-0414">Isoprene biosynthesis</keyword>
<feature type="binding site" evidence="9">
    <location>
        <position position="128"/>
    </location>
    <ligand>
        <name>1-deoxy-D-xylulose 5-phosphate</name>
        <dbReference type="ChEBI" id="CHEBI:57792"/>
    </ligand>
</feature>